<proteinExistence type="predicted"/>
<evidence type="ECO:0000313" key="2">
    <source>
        <dbReference type="Proteomes" id="UP000010290"/>
    </source>
</evidence>
<dbReference type="RefSeq" id="WP_008915902.1">
    <property type="nucleotide sequence ID" value="NZ_CM001773.1"/>
</dbReference>
<organism evidence="1 2">
    <name type="scientific">Providencia sneebia DSM 19967</name>
    <dbReference type="NCBI Taxonomy" id="1141660"/>
    <lineage>
        <taxon>Bacteria</taxon>
        <taxon>Pseudomonadati</taxon>
        <taxon>Pseudomonadota</taxon>
        <taxon>Gammaproteobacteria</taxon>
        <taxon>Enterobacterales</taxon>
        <taxon>Morganellaceae</taxon>
        <taxon>Providencia</taxon>
    </lineage>
</organism>
<accession>K8W6X9</accession>
<gene>
    <name evidence="1" type="ORF">OO7_10482</name>
</gene>
<sequence>MLKRVKTKLLIIFLLIVAGFSYQYAISIHDSDIQKAAQQFVEQKLASAQKIEFADVRLVQRNQYKEGEAVRVCGNYQVGESGNMLPFVASIDIRDGKLSGHNQLLLSDTPEIQASIVEICKKESA</sequence>
<name>K8W6X9_9GAMM</name>
<dbReference type="HOGENOM" id="CLU_1990697_0_0_6"/>
<dbReference type="AlphaFoldDB" id="K8W6X9"/>
<comment type="caution">
    <text evidence="1">The sequence shown here is derived from an EMBL/GenBank/DDBJ whole genome shotgun (WGS) entry which is preliminary data.</text>
</comment>
<dbReference type="EMBL" id="AKKN01000009">
    <property type="protein sequence ID" value="EKT56358.1"/>
    <property type="molecule type" value="Genomic_DNA"/>
</dbReference>
<evidence type="ECO:0000313" key="1">
    <source>
        <dbReference type="EMBL" id="EKT56358.1"/>
    </source>
</evidence>
<protein>
    <submittedName>
        <fullName evidence="1">Uncharacterized protein</fullName>
    </submittedName>
</protein>
<keyword evidence="2" id="KW-1185">Reference proteome</keyword>
<dbReference type="Proteomes" id="UP000010290">
    <property type="component" value="Chromosome"/>
</dbReference>
<reference evidence="1 2" key="1">
    <citation type="journal article" date="2012" name="BMC Genomics">
        <title>Comparative genomics of bacteria in the genus Providencia isolated from wild Drosophila melanogaster.</title>
        <authorList>
            <person name="Galac M.R."/>
            <person name="Lazzaro B.P."/>
        </authorList>
    </citation>
    <scope>NUCLEOTIDE SEQUENCE [LARGE SCALE GENOMIC DNA]</scope>
    <source>
        <strain evidence="1 2">DSM 19967</strain>
    </source>
</reference>
<dbReference type="PATRIC" id="fig|1141660.3.peg.2092"/>